<dbReference type="GO" id="GO:0016020">
    <property type="term" value="C:membrane"/>
    <property type="evidence" value="ECO:0007669"/>
    <property type="project" value="UniProtKB-SubCell"/>
</dbReference>
<keyword evidence="3" id="KW-0732">Signal</keyword>
<comment type="subcellular location">
    <subcellularLocation>
        <location evidence="1">Membrane</location>
        <topology evidence="1">Multi-pass membrane protein</topology>
    </subcellularLocation>
</comment>
<dbReference type="Proteomes" id="UP000295518">
    <property type="component" value="Unassembled WGS sequence"/>
</dbReference>
<dbReference type="RefSeq" id="WP_094254484.1">
    <property type="nucleotide sequence ID" value="NZ_NNCE01000002.1"/>
</dbReference>
<feature type="transmembrane region" description="Helical" evidence="7">
    <location>
        <begin position="16"/>
        <end position="35"/>
    </location>
</feature>
<evidence type="ECO:0000256" key="3">
    <source>
        <dbReference type="ARBA" id="ARBA00022729"/>
    </source>
</evidence>
<keyword evidence="4 7" id="KW-1133">Transmembrane helix</keyword>
<feature type="domain" description="TM2" evidence="8">
    <location>
        <begin position="12"/>
        <end position="58"/>
    </location>
</feature>
<evidence type="ECO:0000256" key="6">
    <source>
        <dbReference type="ARBA" id="ARBA00023180"/>
    </source>
</evidence>
<gene>
    <name evidence="9" type="ORF">EI74_0314</name>
</gene>
<dbReference type="PANTHER" id="PTHR21016">
    <property type="entry name" value="BETA-AMYLOID BINDING PROTEIN-RELATED"/>
    <property type="match status" value="1"/>
</dbReference>
<evidence type="ECO:0000259" key="8">
    <source>
        <dbReference type="Pfam" id="PF05154"/>
    </source>
</evidence>
<proteinExistence type="predicted"/>
<dbReference type="OrthoDB" id="2004788at2"/>
<reference evidence="9 10" key="1">
    <citation type="submission" date="2019-03" db="EMBL/GenBank/DDBJ databases">
        <title>Genomic Encyclopedia of Archaeal and Bacterial Type Strains, Phase II (KMG-II): from individual species to whole genera.</title>
        <authorList>
            <person name="Goeker M."/>
        </authorList>
    </citation>
    <scope>NUCLEOTIDE SEQUENCE [LARGE SCALE GENOMIC DNA]</scope>
    <source>
        <strain evidence="9 10">ATCC 700618</strain>
    </source>
</reference>
<dbReference type="Pfam" id="PF05154">
    <property type="entry name" value="TM2"/>
    <property type="match status" value="1"/>
</dbReference>
<keyword evidence="6" id="KW-0325">Glycoprotein</keyword>
<evidence type="ECO:0000313" key="10">
    <source>
        <dbReference type="Proteomes" id="UP000295518"/>
    </source>
</evidence>
<feature type="transmembrane region" description="Helical" evidence="7">
    <location>
        <begin position="41"/>
        <end position="65"/>
    </location>
</feature>
<organism evidence="9 10">
    <name type="scientific">Mycoplasma testudineum</name>
    <dbReference type="NCBI Taxonomy" id="244584"/>
    <lineage>
        <taxon>Bacteria</taxon>
        <taxon>Bacillati</taxon>
        <taxon>Mycoplasmatota</taxon>
        <taxon>Mollicutes</taxon>
        <taxon>Mycoplasmataceae</taxon>
        <taxon>Mycoplasma</taxon>
    </lineage>
</organism>
<protein>
    <submittedName>
        <fullName evidence="9">TM2 domain-containing protein</fullName>
    </submittedName>
</protein>
<evidence type="ECO:0000256" key="7">
    <source>
        <dbReference type="SAM" id="Phobius"/>
    </source>
</evidence>
<evidence type="ECO:0000256" key="5">
    <source>
        <dbReference type="ARBA" id="ARBA00023136"/>
    </source>
</evidence>
<name>A0A4R6IES1_9MOLU</name>
<evidence type="ECO:0000256" key="1">
    <source>
        <dbReference type="ARBA" id="ARBA00004141"/>
    </source>
</evidence>
<evidence type="ECO:0000256" key="4">
    <source>
        <dbReference type="ARBA" id="ARBA00022989"/>
    </source>
</evidence>
<dbReference type="InterPro" id="IPR007829">
    <property type="entry name" value="TM2"/>
</dbReference>
<sequence>MGQGKNVWQRTGKSKTVAILLSLFLGFLGIDRFYLGRAGTGVLKLFFGFLIWHIIDFVRILLGLLTPKE</sequence>
<comment type="caution">
    <text evidence="9">The sequence shown here is derived from an EMBL/GenBank/DDBJ whole genome shotgun (WGS) entry which is preliminary data.</text>
</comment>
<keyword evidence="5 7" id="KW-0472">Membrane</keyword>
<dbReference type="PANTHER" id="PTHR21016:SF7">
    <property type="entry name" value="TM2 DOMAIN-CONTAINING PROTEIN 3"/>
    <property type="match status" value="1"/>
</dbReference>
<dbReference type="InterPro" id="IPR050932">
    <property type="entry name" value="TM2D1-3-like"/>
</dbReference>
<keyword evidence="2 7" id="KW-0812">Transmembrane</keyword>
<dbReference type="AlphaFoldDB" id="A0A4R6IES1"/>
<keyword evidence="10" id="KW-1185">Reference proteome</keyword>
<evidence type="ECO:0000313" key="9">
    <source>
        <dbReference type="EMBL" id="TDO20484.1"/>
    </source>
</evidence>
<evidence type="ECO:0000256" key="2">
    <source>
        <dbReference type="ARBA" id="ARBA00022692"/>
    </source>
</evidence>
<accession>A0A4R6IES1</accession>
<dbReference type="EMBL" id="SNWN01000010">
    <property type="protein sequence ID" value="TDO20484.1"/>
    <property type="molecule type" value="Genomic_DNA"/>
</dbReference>